<protein>
    <recommendedName>
        <fullName evidence="3">Tectonin beta-propeller repeat-containing protein 2</fullName>
    </recommendedName>
</protein>
<dbReference type="SUPFAM" id="SSF50978">
    <property type="entry name" value="WD40 repeat-like"/>
    <property type="match status" value="1"/>
</dbReference>
<dbReference type="SUPFAM" id="SSF101898">
    <property type="entry name" value="NHL repeat"/>
    <property type="match status" value="1"/>
</dbReference>
<dbReference type="GO" id="GO:0005737">
    <property type="term" value="C:cytoplasm"/>
    <property type="evidence" value="ECO:0007669"/>
    <property type="project" value="GOC"/>
</dbReference>
<dbReference type="Proteomes" id="UP001152798">
    <property type="component" value="Chromosome 3"/>
</dbReference>
<name>A0A9P0H616_NEZVI</name>
<dbReference type="OrthoDB" id="9930272at2759"/>
<dbReference type="InterPro" id="IPR006624">
    <property type="entry name" value="Beta-propeller_rpt_TECPR"/>
</dbReference>
<sequence length="1247" mass="139453">MSSPKLEEEGVLREWAPLSKLLHQIPMKMRQGMFLEDLRFTSVDATTECIVLGSNCGTCFWYDRGTHYVQHLRPEKGANAITCVKVVSTVDFMVACGDNTGIVSIFKIPKSMENFSGSGNNLSQKIERYTVDGLHKTRVTALEWSMNGQKLFSGDSDGVVVFTEMDFVMNISKAREVLNEKYSIVQLNYIQREQILLVASKLRCIIWRGQNTNHTITQIGQRERPSLLSLGGTLVYEESGEVTVYSCRGGLKLWKADLTGDVKYTLLFKEALKNCKNPVKLLKQLDTVENNNKLPEFGSIYSWRDGLFVSFRKDSIVVFDPHQLTVVATLLNIKEIICACTTRTELFFISGQRDLIRLGYTPDLYDSSIGGFGNMATGECVSGLPEVSIEPVYGSPISSSFSRNSYLSASTANSELSSSEVIYGTDPSVLPPVVSLHDGIPELRIQPSRYQQFTTIGKQGFDDIIYSQKRLQKHKNRRKSAELVEQKPKSSRLSFDGFASYVNTFGKFLNGEFSSSICDGELEPVVNSEISQDILPDTRDLETIVQDVTRKEMLLEASLENLMVNLHPLESSCETVDSFCKKEIFKSSADLTDPVPNSEKEINVNTVEVHLNLPKEEIAVISKEIGSLTTESNLQEPESDKVNNIDDTNSSKINQKIHEESKNAICEEDIKSESNENNILVEDIKLLNSQDIDKVSGDNCDDICEEIDKIIFPLTISDSSIYAGWCTLNCPDHSAFLSPREGGIILCSPKFDVYYTNEDHWALLKYKAQIVIVSTSGHIGVRIHCAIAQYSDDWKGTRNWEMLCRDVQHVAVTDEEIWFVSRGDLFYLSVKDKKVHTVPCEAKLSKIYTYGTVIYAITIHGLVLKFENDQWQYIKGIKNCRSMCIGPNNLIWFIDSGNGLFITDSVKDNKAICWQVSVTGSKDKEITCICSNSEAIYTLITGNNIPSILFNKTYVTGHIWSSAGLNLECFQIAAAGIFEEKGCVWVVDTTNKLIALDSSLIILEEVDTPCNIVCIASSPEALWLLADDGSVYLRQGISNTYSYYNPVGKKWRKLNMEQLHSQVELVSLSCGPDAVWACDIRGKVVMVVGSPHHIAEDTFIPVWVGVDGKPIENNTFTKVYVGPETYMVWALDNAGNIYVREGIFPYHPVGTGWVHVPDIKASHLTISSEAVFVLNQDGIYKRVGITQSNYIGDAWIYFPVICLDYVTASFGGELWGICSKSKDLMKHKKKTFPLSSDITVENDFALL</sequence>
<dbReference type="InterPro" id="IPR015943">
    <property type="entry name" value="WD40/YVTN_repeat-like_dom_sf"/>
</dbReference>
<keyword evidence="2" id="KW-1185">Reference proteome</keyword>
<dbReference type="InterPro" id="IPR036322">
    <property type="entry name" value="WD40_repeat_dom_sf"/>
</dbReference>
<proteinExistence type="predicted"/>
<dbReference type="PANTHER" id="PTHR23287">
    <property type="entry name" value="RUBY-EYE2-LIKE PROTEIN"/>
    <property type="match status" value="1"/>
</dbReference>
<reference evidence="1" key="1">
    <citation type="submission" date="2022-01" db="EMBL/GenBank/DDBJ databases">
        <authorList>
            <person name="King R."/>
        </authorList>
    </citation>
    <scope>NUCLEOTIDE SEQUENCE</scope>
</reference>
<evidence type="ECO:0000313" key="1">
    <source>
        <dbReference type="EMBL" id="CAH1396125.1"/>
    </source>
</evidence>
<dbReference type="Pfam" id="PF19193">
    <property type="entry name" value="Tectonin"/>
    <property type="match status" value="1"/>
</dbReference>
<dbReference type="GO" id="GO:0032527">
    <property type="term" value="P:protein exit from endoplasmic reticulum"/>
    <property type="evidence" value="ECO:0007669"/>
    <property type="project" value="TreeGrafter"/>
</dbReference>
<organism evidence="1 2">
    <name type="scientific">Nezara viridula</name>
    <name type="common">Southern green stink bug</name>
    <name type="synonym">Cimex viridulus</name>
    <dbReference type="NCBI Taxonomy" id="85310"/>
    <lineage>
        <taxon>Eukaryota</taxon>
        <taxon>Metazoa</taxon>
        <taxon>Ecdysozoa</taxon>
        <taxon>Arthropoda</taxon>
        <taxon>Hexapoda</taxon>
        <taxon>Insecta</taxon>
        <taxon>Pterygota</taxon>
        <taxon>Neoptera</taxon>
        <taxon>Paraneoptera</taxon>
        <taxon>Hemiptera</taxon>
        <taxon>Heteroptera</taxon>
        <taxon>Panheteroptera</taxon>
        <taxon>Pentatomomorpha</taxon>
        <taxon>Pentatomoidea</taxon>
        <taxon>Pentatomidae</taxon>
        <taxon>Pentatominae</taxon>
        <taxon>Nezara</taxon>
    </lineage>
</organism>
<dbReference type="EMBL" id="OV725079">
    <property type="protein sequence ID" value="CAH1396125.1"/>
    <property type="molecule type" value="Genomic_DNA"/>
</dbReference>
<accession>A0A9P0H616</accession>
<dbReference type="SMART" id="SM00706">
    <property type="entry name" value="TECPR"/>
    <property type="match status" value="6"/>
</dbReference>
<evidence type="ECO:0008006" key="3">
    <source>
        <dbReference type="Google" id="ProtNLM"/>
    </source>
</evidence>
<gene>
    <name evidence="1" type="ORF">NEZAVI_LOCUS6253</name>
</gene>
<dbReference type="AlphaFoldDB" id="A0A9P0H616"/>
<evidence type="ECO:0000313" key="2">
    <source>
        <dbReference type="Proteomes" id="UP001152798"/>
    </source>
</evidence>
<dbReference type="PANTHER" id="PTHR23287:SF16">
    <property type="entry name" value="TECTONIN BETA-PROPELLER REPEAT-CONTAINING PROTEIN 2"/>
    <property type="match status" value="1"/>
</dbReference>
<dbReference type="Gene3D" id="2.130.10.10">
    <property type="entry name" value="YVTN repeat-like/Quinoprotein amine dehydrogenase"/>
    <property type="match status" value="1"/>
</dbReference>